<proteinExistence type="predicted"/>
<dbReference type="KEGG" id="llh:I41_06650"/>
<dbReference type="RefSeq" id="WP_145430832.1">
    <property type="nucleotide sequence ID" value="NZ_CP036339.1"/>
</dbReference>
<protein>
    <recommendedName>
        <fullName evidence="1">Ice-binding protein C-terminal domain-containing protein</fullName>
    </recommendedName>
</protein>
<evidence type="ECO:0000259" key="1">
    <source>
        <dbReference type="Pfam" id="PF07589"/>
    </source>
</evidence>
<dbReference type="OrthoDB" id="279237at2"/>
<reference evidence="2 3" key="1">
    <citation type="submission" date="2019-02" db="EMBL/GenBank/DDBJ databases">
        <title>Deep-cultivation of Planctomycetes and their phenomic and genomic characterization uncovers novel biology.</title>
        <authorList>
            <person name="Wiegand S."/>
            <person name="Jogler M."/>
            <person name="Boedeker C."/>
            <person name="Pinto D."/>
            <person name="Vollmers J."/>
            <person name="Rivas-Marin E."/>
            <person name="Kohn T."/>
            <person name="Peeters S.H."/>
            <person name="Heuer A."/>
            <person name="Rast P."/>
            <person name="Oberbeckmann S."/>
            <person name="Bunk B."/>
            <person name="Jeske O."/>
            <person name="Meyerdierks A."/>
            <person name="Storesund J.E."/>
            <person name="Kallscheuer N."/>
            <person name="Luecker S."/>
            <person name="Lage O.M."/>
            <person name="Pohl T."/>
            <person name="Merkel B.J."/>
            <person name="Hornburger P."/>
            <person name="Mueller R.-W."/>
            <person name="Bruemmer F."/>
            <person name="Labrenz M."/>
            <person name="Spormann A.M."/>
            <person name="Op den Camp H."/>
            <person name="Overmann J."/>
            <person name="Amann R."/>
            <person name="Jetten M.S.M."/>
            <person name="Mascher T."/>
            <person name="Medema M.H."/>
            <person name="Devos D.P."/>
            <person name="Kaster A.-K."/>
            <person name="Ovreas L."/>
            <person name="Rohde M."/>
            <person name="Galperin M.Y."/>
            <person name="Jogler C."/>
        </authorList>
    </citation>
    <scope>NUCLEOTIDE SEQUENCE [LARGE SCALE GENOMIC DNA]</scope>
    <source>
        <strain evidence="2 3">I41</strain>
    </source>
</reference>
<dbReference type="Proteomes" id="UP000317909">
    <property type="component" value="Chromosome"/>
</dbReference>
<dbReference type="InterPro" id="IPR013424">
    <property type="entry name" value="Ice-binding_C"/>
</dbReference>
<evidence type="ECO:0000313" key="2">
    <source>
        <dbReference type="EMBL" id="QDT71507.1"/>
    </source>
</evidence>
<dbReference type="AlphaFoldDB" id="A0A517TSZ9"/>
<dbReference type="Pfam" id="PF07589">
    <property type="entry name" value="PEP-CTERM"/>
    <property type="match status" value="1"/>
</dbReference>
<evidence type="ECO:0000313" key="3">
    <source>
        <dbReference type="Proteomes" id="UP000317909"/>
    </source>
</evidence>
<feature type="domain" description="Ice-binding protein C-terminal" evidence="1">
    <location>
        <begin position="256"/>
        <end position="281"/>
    </location>
</feature>
<name>A0A517TSZ9_9BACT</name>
<gene>
    <name evidence="2" type="ORF">I41_06650</name>
</gene>
<sequence>MNANQRQDSSLRAAGLPIEGRLAAYLAAIGGGVALAADAEAAVVANTTVQPFGVNQEVNIDFNNDGQVDFQVDHDRVDANGSVLDYLQIDKNDVNGAANPLVFPTGTETFPIGATIANDQGAASYVAQALGSYPSALNLNDVVGPASFFDFQEGNNFNGTGKAIRANRLMDEDATQIDQILGGRTAAQVQVPSNGPNFGSVAGEVDYIGLRMKLNGSTQFNYGWVGVRIDSQADATGAVVGYAYESTPNVPIKAGAVPEPSSALLALAGGIALVGAAARRRLRSK</sequence>
<organism evidence="2 3">
    <name type="scientific">Lacipirellula limnantheis</name>
    <dbReference type="NCBI Taxonomy" id="2528024"/>
    <lineage>
        <taxon>Bacteria</taxon>
        <taxon>Pseudomonadati</taxon>
        <taxon>Planctomycetota</taxon>
        <taxon>Planctomycetia</taxon>
        <taxon>Pirellulales</taxon>
        <taxon>Lacipirellulaceae</taxon>
        <taxon>Lacipirellula</taxon>
    </lineage>
</organism>
<accession>A0A517TSZ9</accession>
<keyword evidence="3" id="KW-1185">Reference proteome</keyword>
<dbReference type="EMBL" id="CP036339">
    <property type="protein sequence ID" value="QDT71507.1"/>
    <property type="molecule type" value="Genomic_DNA"/>
</dbReference>